<feature type="transmembrane region" description="Helical" evidence="12">
    <location>
        <begin position="52"/>
        <end position="70"/>
    </location>
</feature>
<evidence type="ECO:0000259" key="13">
    <source>
        <dbReference type="Pfam" id="PF02163"/>
    </source>
</evidence>
<reference evidence="15" key="1">
    <citation type="journal article" date="2019" name="Int. J. Syst. Evol. Microbiol.">
        <title>The Global Catalogue of Microorganisms (GCM) 10K type strain sequencing project: providing services to taxonomists for standard genome sequencing and annotation.</title>
        <authorList>
            <consortium name="The Broad Institute Genomics Platform"/>
            <consortium name="The Broad Institute Genome Sequencing Center for Infectious Disease"/>
            <person name="Wu L."/>
            <person name="Ma J."/>
        </authorList>
    </citation>
    <scope>NUCLEOTIDE SEQUENCE [LARGE SCALE GENOMIC DNA]</scope>
    <source>
        <strain evidence="15">KCTC 3950</strain>
    </source>
</reference>
<sequence>MINLFGIRYKFHPLFVVMMLLSLVTGLFLELLTLFAIVFIHELGHAAAARAYGWNVTEIMLLPFGGVAAVDDPAGAPAGQDVVVALAGPLQNLLMAGFGLWFGQMGWWSESWTDYFVTANVMIGAFNLLPVLPLDGGRILHTLLGFIFPYHRTLLICAWVSLALGAGLTLLSLGGYGGKVQLNFFILGLFLVYSNWYGYLHAPYHFLRYMMYRERRSSRMVQRGTSANPIVVRTTNTVSQTAKLFMREKYHLIYVLGEQDQIVRVLPEHVVTRFYYLENKPGSAVSELFM</sequence>
<feature type="domain" description="Peptidase M50" evidence="13">
    <location>
        <begin position="31"/>
        <end position="103"/>
    </location>
</feature>
<dbReference type="CDD" id="cd06161">
    <property type="entry name" value="S2P-M50_SpoIVFB"/>
    <property type="match status" value="1"/>
</dbReference>
<evidence type="ECO:0000256" key="1">
    <source>
        <dbReference type="ARBA" id="ARBA00001947"/>
    </source>
</evidence>
<keyword evidence="15" id="KW-1185">Reference proteome</keyword>
<evidence type="ECO:0000313" key="14">
    <source>
        <dbReference type="EMBL" id="MFD2612575.1"/>
    </source>
</evidence>
<feature type="domain" description="Peptidase M50" evidence="13">
    <location>
        <begin position="115"/>
        <end position="148"/>
    </location>
</feature>
<dbReference type="GO" id="GO:0016787">
    <property type="term" value="F:hydrolase activity"/>
    <property type="evidence" value="ECO:0007669"/>
    <property type="project" value="UniProtKB-KW"/>
</dbReference>
<evidence type="ECO:0000256" key="4">
    <source>
        <dbReference type="ARBA" id="ARBA00022670"/>
    </source>
</evidence>
<keyword evidence="8" id="KW-0862">Zinc</keyword>
<evidence type="ECO:0000256" key="3">
    <source>
        <dbReference type="ARBA" id="ARBA00007931"/>
    </source>
</evidence>
<evidence type="ECO:0000256" key="6">
    <source>
        <dbReference type="ARBA" id="ARBA00022723"/>
    </source>
</evidence>
<keyword evidence="6" id="KW-0479">Metal-binding</keyword>
<keyword evidence="5 12" id="KW-0812">Transmembrane</keyword>
<keyword evidence="9 12" id="KW-1133">Transmembrane helix</keyword>
<evidence type="ECO:0000256" key="9">
    <source>
        <dbReference type="ARBA" id="ARBA00022989"/>
    </source>
</evidence>
<comment type="cofactor">
    <cofactor evidence="1">
        <name>Zn(2+)</name>
        <dbReference type="ChEBI" id="CHEBI:29105"/>
    </cofactor>
</comment>
<evidence type="ECO:0000256" key="5">
    <source>
        <dbReference type="ARBA" id="ARBA00022692"/>
    </source>
</evidence>
<evidence type="ECO:0000256" key="11">
    <source>
        <dbReference type="ARBA" id="ARBA00023136"/>
    </source>
</evidence>
<comment type="similarity">
    <text evidence="3">Belongs to the peptidase M50B family.</text>
</comment>
<feature type="transmembrane region" description="Helical" evidence="12">
    <location>
        <begin position="115"/>
        <end position="134"/>
    </location>
</feature>
<organism evidence="14 15">
    <name type="scientific">Paenibacillus gansuensis</name>
    <dbReference type="NCBI Taxonomy" id="306542"/>
    <lineage>
        <taxon>Bacteria</taxon>
        <taxon>Bacillati</taxon>
        <taxon>Bacillota</taxon>
        <taxon>Bacilli</taxon>
        <taxon>Bacillales</taxon>
        <taxon>Paenibacillaceae</taxon>
        <taxon>Paenibacillus</taxon>
    </lineage>
</organism>
<dbReference type="InterPro" id="IPR008915">
    <property type="entry name" value="Peptidase_M50"/>
</dbReference>
<evidence type="ECO:0000256" key="2">
    <source>
        <dbReference type="ARBA" id="ARBA00004141"/>
    </source>
</evidence>
<evidence type="ECO:0000256" key="12">
    <source>
        <dbReference type="SAM" id="Phobius"/>
    </source>
</evidence>
<evidence type="ECO:0000256" key="8">
    <source>
        <dbReference type="ARBA" id="ARBA00022833"/>
    </source>
</evidence>
<dbReference type="Proteomes" id="UP001597541">
    <property type="component" value="Unassembled WGS sequence"/>
</dbReference>
<comment type="caution">
    <text evidence="14">The sequence shown here is derived from an EMBL/GenBank/DDBJ whole genome shotgun (WGS) entry which is preliminary data.</text>
</comment>
<dbReference type="Pfam" id="PF02163">
    <property type="entry name" value="Peptidase_M50"/>
    <property type="match status" value="2"/>
</dbReference>
<accession>A0ABW5PDK8</accession>
<keyword evidence="4" id="KW-0645">Protease</keyword>
<feature type="transmembrane region" description="Helical" evidence="12">
    <location>
        <begin position="82"/>
        <end position="103"/>
    </location>
</feature>
<keyword evidence="7 14" id="KW-0378">Hydrolase</keyword>
<proteinExistence type="inferred from homology"/>
<feature type="transmembrane region" description="Helical" evidence="12">
    <location>
        <begin position="154"/>
        <end position="176"/>
    </location>
</feature>
<protein>
    <submittedName>
        <fullName evidence="14">M50 family metallopeptidase</fullName>
        <ecNumber evidence="14">3.4.24.-</ecNumber>
    </submittedName>
</protein>
<gene>
    <name evidence="14" type="ORF">ACFSUF_09090</name>
</gene>
<evidence type="ECO:0000256" key="10">
    <source>
        <dbReference type="ARBA" id="ARBA00023049"/>
    </source>
</evidence>
<keyword evidence="10" id="KW-0482">Metalloprotease</keyword>
<feature type="transmembrane region" description="Helical" evidence="12">
    <location>
        <begin position="182"/>
        <end position="207"/>
    </location>
</feature>
<comment type="subcellular location">
    <subcellularLocation>
        <location evidence="2">Membrane</location>
        <topology evidence="2">Multi-pass membrane protein</topology>
    </subcellularLocation>
</comment>
<feature type="transmembrane region" description="Helical" evidence="12">
    <location>
        <begin position="12"/>
        <end position="40"/>
    </location>
</feature>
<dbReference type="EMBL" id="JBHUME010000007">
    <property type="protein sequence ID" value="MFD2612575.1"/>
    <property type="molecule type" value="Genomic_DNA"/>
</dbReference>
<evidence type="ECO:0000313" key="15">
    <source>
        <dbReference type="Proteomes" id="UP001597541"/>
    </source>
</evidence>
<dbReference type="EC" id="3.4.24.-" evidence="14"/>
<dbReference type="PANTHER" id="PTHR39188:SF3">
    <property type="entry name" value="STAGE IV SPORULATION PROTEIN FB"/>
    <property type="match status" value="1"/>
</dbReference>
<name>A0ABW5PDK8_9BACL</name>
<dbReference type="PANTHER" id="PTHR39188">
    <property type="entry name" value="MEMBRANE-ASSOCIATED ZINC METALLOPROTEASE M50B"/>
    <property type="match status" value="1"/>
</dbReference>
<dbReference type="RefSeq" id="WP_377602251.1">
    <property type="nucleotide sequence ID" value="NZ_JBHUME010000007.1"/>
</dbReference>
<keyword evidence="11 12" id="KW-0472">Membrane</keyword>
<evidence type="ECO:0000256" key="7">
    <source>
        <dbReference type="ARBA" id="ARBA00022801"/>
    </source>
</evidence>